<dbReference type="GO" id="GO:0042602">
    <property type="term" value="F:riboflavin reductase (NADPH) activity"/>
    <property type="evidence" value="ECO:0007669"/>
    <property type="project" value="TreeGrafter"/>
</dbReference>
<dbReference type="InterPro" id="IPR002563">
    <property type="entry name" value="Flavin_Rdtase-like_dom"/>
</dbReference>
<organism evidence="4 5">
    <name type="scientific">Rhodococcus opacus</name>
    <name type="common">Nocardia opaca</name>
    <dbReference type="NCBI Taxonomy" id="37919"/>
    <lineage>
        <taxon>Bacteria</taxon>
        <taxon>Bacillati</taxon>
        <taxon>Actinomycetota</taxon>
        <taxon>Actinomycetes</taxon>
        <taxon>Mycobacteriales</taxon>
        <taxon>Nocardiaceae</taxon>
        <taxon>Rhodococcus</taxon>
    </lineage>
</organism>
<comment type="similarity">
    <text evidence="1">Belongs to the non-flavoprotein flavin reductase family.</text>
</comment>
<dbReference type="EMBL" id="PUIO01000085">
    <property type="protein sequence ID" value="PQP14630.1"/>
    <property type="molecule type" value="Genomic_DNA"/>
</dbReference>
<dbReference type="AlphaFoldDB" id="A0A2S8IIM9"/>
<dbReference type="SUPFAM" id="SSF50475">
    <property type="entry name" value="FMN-binding split barrel"/>
    <property type="match status" value="1"/>
</dbReference>
<evidence type="ECO:0000256" key="2">
    <source>
        <dbReference type="ARBA" id="ARBA00023002"/>
    </source>
</evidence>
<evidence type="ECO:0000259" key="3">
    <source>
        <dbReference type="SMART" id="SM00903"/>
    </source>
</evidence>
<sequence length="176" mass="18831">MTPLTAAPVDVRAMFSQFPTGVVVIGARVGSDVAGMVVSSFSVGVSLSPPLVSFAAQRTSETWPPLREVPRLGISILAQHQSELCAKIASTSNRHKRFDDVPHDVTRSGALTIRDASVVMEVELADEFPAGDHTLALLEVKHASADTDRAPLVFHRSMFKEIVPSDAGSGRTRGTR</sequence>
<dbReference type="Proteomes" id="UP000239290">
    <property type="component" value="Unassembled WGS sequence"/>
</dbReference>
<reference evidence="5" key="1">
    <citation type="submission" date="2018-02" db="EMBL/GenBank/DDBJ databases">
        <title>Draft genome sequencing of Rhodococcus opacus KU647198.</title>
        <authorList>
            <person name="Zheng B.-X."/>
        </authorList>
    </citation>
    <scope>NUCLEOTIDE SEQUENCE [LARGE SCALE GENOMIC DNA]</scope>
    <source>
        <strain evidence="5">04-OD7</strain>
    </source>
</reference>
<comment type="caution">
    <text evidence="4">The sequence shown here is derived from an EMBL/GenBank/DDBJ whole genome shotgun (WGS) entry which is preliminary data.</text>
</comment>
<gene>
    <name evidence="4" type="ORF">C5613_40285</name>
</gene>
<evidence type="ECO:0000313" key="4">
    <source>
        <dbReference type="EMBL" id="PQP14630.1"/>
    </source>
</evidence>
<dbReference type="GO" id="GO:0010181">
    <property type="term" value="F:FMN binding"/>
    <property type="evidence" value="ECO:0007669"/>
    <property type="project" value="InterPro"/>
</dbReference>
<dbReference type="SMART" id="SM00903">
    <property type="entry name" value="Flavin_Reduct"/>
    <property type="match status" value="1"/>
</dbReference>
<protein>
    <recommendedName>
        <fullName evidence="3">Flavin reductase like domain-containing protein</fullName>
    </recommendedName>
</protein>
<accession>A0A2S8IIM9</accession>
<dbReference type="InterPro" id="IPR050268">
    <property type="entry name" value="NADH-dep_flavin_reductase"/>
</dbReference>
<evidence type="ECO:0000313" key="5">
    <source>
        <dbReference type="Proteomes" id="UP000239290"/>
    </source>
</evidence>
<proteinExistence type="inferred from homology"/>
<feature type="domain" description="Flavin reductase like" evidence="3">
    <location>
        <begin position="15"/>
        <end position="161"/>
    </location>
</feature>
<dbReference type="PANTHER" id="PTHR30466:SF11">
    <property type="entry name" value="FLAVIN-DEPENDENT MONOOXYGENASE, REDUCTASE SUBUNIT HSAB"/>
    <property type="match status" value="1"/>
</dbReference>
<dbReference type="InterPro" id="IPR012349">
    <property type="entry name" value="Split_barrel_FMN-bd"/>
</dbReference>
<evidence type="ECO:0000256" key="1">
    <source>
        <dbReference type="ARBA" id="ARBA00008898"/>
    </source>
</evidence>
<dbReference type="Pfam" id="PF01613">
    <property type="entry name" value="Flavin_Reduct"/>
    <property type="match status" value="1"/>
</dbReference>
<dbReference type="RefSeq" id="WP_105423265.1">
    <property type="nucleotide sequence ID" value="NZ_PUIO01000085.1"/>
</dbReference>
<name>A0A2S8IIM9_RHOOP</name>
<dbReference type="Gene3D" id="2.30.110.10">
    <property type="entry name" value="Electron Transport, Fmn-binding Protein, Chain A"/>
    <property type="match status" value="1"/>
</dbReference>
<keyword evidence="2" id="KW-0560">Oxidoreductase</keyword>
<dbReference type="PANTHER" id="PTHR30466">
    <property type="entry name" value="FLAVIN REDUCTASE"/>
    <property type="match status" value="1"/>
</dbReference>